<comment type="subcellular location">
    <subcellularLocation>
        <location evidence="1">Cell membrane</location>
        <topology evidence="1">Single-pass type II membrane protein</topology>
    </subcellularLocation>
</comment>
<dbReference type="EMBL" id="CP019454">
    <property type="protein sequence ID" value="AUW94551.1"/>
    <property type="molecule type" value="Genomic_DNA"/>
</dbReference>
<feature type="transmembrane region" description="Helical" evidence="6">
    <location>
        <begin position="21"/>
        <end position="41"/>
    </location>
</feature>
<feature type="domain" description="Glycosyl transferase family 51" evidence="7">
    <location>
        <begin position="58"/>
        <end position="225"/>
    </location>
</feature>
<evidence type="ECO:0000313" key="9">
    <source>
        <dbReference type="Proteomes" id="UP000325292"/>
    </source>
</evidence>
<dbReference type="InterPro" id="IPR001264">
    <property type="entry name" value="Glyco_trans_51"/>
</dbReference>
<accession>A0ABM6RTA1</accession>
<organism evidence="8 9">
    <name type="scientific">Sulfobacillus thermotolerans</name>
    <dbReference type="NCBI Taxonomy" id="338644"/>
    <lineage>
        <taxon>Bacteria</taxon>
        <taxon>Bacillati</taxon>
        <taxon>Bacillota</taxon>
        <taxon>Clostridia</taxon>
        <taxon>Eubacteriales</taxon>
        <taxon>Clostridiales Family XVII. Incertae Sedis</taxon>
        <taxon>Sulfobacillus</taxon>
    </lineage>
</organism>
<keyword evidence="6" id="KW-0812">Transmembrane</keyword>
<dbReference type="SUPFAM" id="SSF53955">
    <property type="entry name" value="Lysozyme-like"/>
    <property type="match status" value="1"/>
</dbReference>
<evidence type="ECO:0000256" key="2">
    <source>
        <dbReference type="ARBA" id="ARBA00018638"/>
    </source>
</evidence>
<name>A0ABM6RTA1_9FIRM</name>
<dbReference type="Proteomes" id="UP000325292">
    <property type="component" value="Chromosome"/>
</dbReference>
<keyword evidence="6" id="KW-0472">Membrane</keyword>
<evidence type="ECO:0000256" key="3">
    <source>
        <dbReference type="ARBA" id="ARBA00022679"/>
    </source>
</evidence>
<proteinExistence type="predicted"/>
<dbReference type="PANTHER" id="PTHR32282">
    <property type="entry name" value="BINDING PROTEIN TRANSPEPTIDASE, PUTATIVE-RELATED"/>
    <property type="match status" value="1"/>
</dbReference>
<evidence type="ECO:0000256" key="1">
    <source>
        <dbReference type="ARBA" id="ARBA00004401"/>
    </source>
</evidence>
<sequence length="252" mass="27892">MLHQKPADSPDSHHSAAPKKGRWILVGAATVIVGLTLFYSANWSGLTHLPQLTRQRLRQAHAPWTSFHQISPWFPKALVATEDRTFYTNWGISFEGIARAAWVDLQTDAFTQGGSTITQQLIRDLLLSPVKTIPRKITGVLLSLMATQLYSKKTLLTLYMNEVYLGDHAYGIGQAARNYFGIAPSQLTLPEASLLAGLPQAPSLYDPFVHFRLAKKRQLEVLNSMVQDHMISAAQAKTAYRAPLPLTGPHPA</sequence>
<keyword evidence="6" id="KW-1133">Transmembrane helix</keyword>
<keyword evidence="3" id="KW-0808">Transferase</keyword>
<keyword evidence="5" id="KW-0046">Antibiotic resistance</keyword>
<reference evidence="8 9" key="1">
    <citation type="journal article" date="2019" name="Sci. Rep.">
        <title>Sulfobacillus thermotolerans: new insights into resistance and metabolic capacities of acidophilic chemolithotrophs.</title>
        <authorList>
            <person name="Panyushkina A.E."/>
            <person name="Babenko V.V."/>
            <person name="Nikitina A.S."/>
            <person name="Selezneva O.V."/>
            <person name="Tsaplina I.A."/>
            <person name="Letarova M.A."/>
            <person name="Kostryukova E.S."/>
            <person name="Letarov A.V."/>
        </authorList>
    </citation>
    <scope>NUCLEOTIDE SEQUENCE [LARGE SCALE GENOMIC DNA]</scope>
    <source>
        <strain evidence="8 9">Kr1</strain>
    </source>
</reference>
<gene>
    <name evidence="8" type="ORF">BXT84_11850</name>
</gene>
<dbReference type="PANTHER" id="PTHR32282:SF33">
    <property type="entry name" value="PEPTIDOGLYCAN GLYCOSYLTRANSFERASE"/>
    <property type="match status" value="1"/>
</dbReference>
<evidence type="ECO:0000313" key="8">
    <source>
        <dbReference type="EMBL" id="AUW94551.1"/>
    </source>
</evidence>
<keyword evidence="4" id="KW-0735">Signal-anchor</keyword>
<dbReference type="Pfam" id="PF00912">
    <property type="entry name" value="Transgly"/>
    <property type="match status" value="1"/>
</dbReference>
<dbReference type="InterPro" id="IPR050396">
    <property type="entry name" value="Glycosyltr_51/Transpeptidase"/>
</dbReference>
<dbReference type="InterPro" id="IPR023346">
    <property type="entry name" value="Lysozyme-like_dom_sf"/>
</dbReference>
<keyword evidence="9" id="KW-1185">Reference proteome</keyword>
<protein>
    <recommendedName>
        <fullName evidence="2">Penicillin-binding protein 1A</fullName>
    </recommendedName>
</protein>
<dbReference type="InterPro" id="IPR036950">
    <property type="entry name" value="PBP_transglycosylase"/>
</dbReference>
<evidence type="ECO:0000259" key="7">
    <source>
        <dbReference type="Pfam" id="PF00912"/>
    </source>
</evidence>
<dbReference type="Gene3D" id="1.10.3810.10">
    <property type="entry name" value="Biosynthetic peptidoglycan transglycosylase-like"/>
    <property type="match status" value="1"/>
</dbReference>
<evidence type="ECO:0000256" key="4">
    <source>
        <dbReference type="ARBA" id="ARBA00022968"/>
    </source>
</evidence>
<evidence type="ECO:0000256" key="5">
    <source>
        <dbReference type="ARBA" id="ARBA00023251"/>
    </source>
</evidence>
<evidence type="ECO:0000256" key="6">
    <source>
        <dbReference type="SAM" id="Phobius"/>
    </source>
</evidence>